<evidence type="ECO:0000256" key="1">
    <source>
        <dbReference type="SAM" id="Phobius"/>
    </source>
</evidence>
<feature type="transmembrane region" description="Helical" evidence="1">
    <location>
        <begin position="62"/>
        <end position="85"/>
    </location>
</feature>
<evidence type="ECO:0000313" key="3">
    <source>
        <dbReference type="Proteomes" id="UP000634529"/>
    </source>
</evidence>
<feature type="transmembrane region" description="Helical" evidence="1">
    <location>
        <begin position="92"/>
        <end position="113"/>
    </location>
</feature>
<organism evidence="2 3">
    <name type="scientific">Paenibacillus arenosi</name>
    <dbReference type="NCBI Taxonomy" id="2774142"/>
    <lineage>
        <taxon>Bacteria</taxon>
        <taxon>Bacillati</taxon>
        <taxon>Bacillota</taxon>
        <taxon>Bacilli</taxon>
        <taxon>Bacillales</taxon>
        <taxon>Paenibacillaceae</taxon>
        <taxon>Paenibacillus</taxon>
    </lineage>
</organism>
<keyword evidence="1" id="KW-0472">Membrane</keyword>
<keyword evidence="2" id="KW-0378">Hydrolase</keyword>
<keyword evidence="3" id="KW-1185">Reference proteome</keyword>
<gene>
    <name evidence="2" type="ORF">IFO66_14165</name>
</gene>
<reference evidence="2 3" key="1">
    <citation type="submission" date="2020-09" db="EMBL/GenBank/DDBJ databases">
        <title>Paenibacillus sp. CAU 1523 isolated from sand of Haeundae Beach.</title>
        <authorList>
            <person name="Kim W."/>
        </authorList>
    </citation>
    <scope>NUCLEOTIDE SEQUENCE [LARGE SCALE GENOMIC DNA]</scope>
    <source>
        <strain evidence="2 3">CAU 1523</strain>
    </source>
</reference>
<keyword evidence="1" id="KW-1133">Transmembrane helix</keyword>
<dbReference type="PANTHER" id="PTHR40031">
    <property type="entry name" value="HYPOTHETICAL MEMBRANE SPANNING PROTEIN"/>
    <property type="match status" value="1"/>
</dbReference>
<comment type="caution">
    <text evidence="2">The sequence shown here is derived from an EMBL/GenBank/DDBJ whole genome shotgun (WGS) entry which is preliminary data.</text>
</comment>
<dbReference type="PANTHER" id="PTHR40031:SF1">
    <property type="entry name" value="MEMBRANE-BOUND METAL-DEPENDENT HYDROLASE"/>
    <property type="match status" value="1"/>
</dbReference>
<sequence>MDTITHTLFGLSLYAAVDKKRLTTNEKRALLLTTVVGSNIPDIDVISQWWDTAGRYQMWHRGITHSVFLVPIWAAVLSIVSWLLFRVKGWKWFAMGLLAVFIHNTSDLFNAWGTGYLEPFSSIRVTFGTIPIIDFMLWIIMLVGWLLVRYKRDLSSSRVFKWVWALMIVHLMSQSVQGYMIHQQYAKQYDEFALSAGFIPGQFQIIGKENDKVYISRTTVFTEPKLQVELTSDESVSLEQLFVENPEAKTLYEWSPFVVVVNDDKHIGIYDPRFYRNGESFLYEKMDK</sequence>
<dbReference type="EMBL" id="JACYTN010000011">
    <property type="protein sequence ID" value="MBD8499437.1"/>
    <property type="molecule type" value="Genomic_DNA"/>
</dbReference>
<dbReference type="InterPro" id="IPR053170">
    <property type="entry name" value="Transcription_regulator"/>
</dbReference>
<name>A0ABR9AZK3_9BACL</name>
<dbReference type="Pfam" id="PF04307">
    <property type="entry name" value="YdjM"/>
    <property type="match status" value="1"/>
</dbReference>
<dbReference type="RefSeq" id="WP_192025772.1">
    <property type="nucleotide sequence ID" value="NZ_JACYTN010000011.1"/>
</dbReference>
<dbReference type="InterPro" id="IPR007404">
    <property type="entry name" value="YdjM-like"/>
</dbReference>
<accession>A0ABR9AZK3</accession>
<protein>
    <submittedName>
        <fullName evidence="2">Metal-dependent hydrolase</fullName>
    </submittedName>
</protein>
<proteinExistence type="predicted"/>
<dbReference type="GO" id="GO:0016787">
    <property type="term" value="F:hydrolase activity"/>
    <property type="evidence" value="ECO:0007669"/>
    <property type="project" value="UniProtKB-KW"/>
</dbReference>
<keyword evidence="1" id="KW-0812">Transmembrane</keyword>
<feature type="transmembrane region" description="Helical" evidence="1">
    <location>
        <begin position="125"/>
        <end position="147"/>
    </location>
</feature>
<evidence type="ECO:0000313" key="2">
    <source>
        <dbReference type="EMBL" id="MBD8499437.1"/>
    </source>
</evidence>
<dbReference type="Proteomes" id="UP000634529">
    <property type="component" value="Unassembled WGS sequence"/>
</dbReference>